<dbReference type="GO" id="GO:0008270">
    <property type="term" value="F:zinc ion binding"/>
    <property type="evidence" value="ECO:0007669"/>
    <property type="project" value="UniProtKB-KW"/>
</dbReference>
<evidence type="ECO:0000256" key="2">
    <source>
        <dbReference type="ARBA" id="ARBA00005982"/>
    </source>
</evidence>
<dbReference type="PROSITE" id="PS50994">
    <property type="entry name" value="INTEGRASE"/>
    <property type="match status" value="1"/>
</dbReference>
<dbReference type="PROSITE" id="PS50158">
    <property type="entry name" value="ZF_CCHC"/>
    <property type="match status" value="1"/>
</dbReference>
<dbReference type="InterPro" id="IPR001878">
    <property type="entry name" value="Znf_CCHC"/>
</dbReference>
<name>A0AAQ3S0I2_VIGMU</name>
<feature type="transmembrane region" description="Helical" evidence="9">
    <location>
        <begin position="371"/>
        <end position="391"/>
    </location>
</feature>
<feature type="compositionally biased region" description="Basic and acidic residues" evidence="8">
    <location>
        <begin position="1298"/>
        <end position="1309"/>
    </location>
</feature>
<sequence length="1891" mass="210958">MPVWEGYVDWRNKPAIKGRHGGMLAASFVLAAEVLENLAYLANASNLVLYLSKFMHFSPSTSANIVTEFMGTSFLLAILGGFLADAFIATYSIYLISAAIEFVGLLMLTIQAHKPSLKPPNCVMGITDNPCHKIYGGDSVMLFAGLYLVALGVGGIKGSLPPHGAEQFDENTPEGRKQRSAFFNYFVFSLSCGALIAVTFVVWIEDNKGWQWGLGVSTASILLSIPVFLLGSPKYRTKIPTGSPITSMFKVLVAAICNSCKSRNSSNVVISMATSPSHTTEREDGEECQTRKEVVGQSLTESLKFLNKAVIEPVHPMLECTVKEVEEVKIVIRILPIFMSTIMLNCCLAQLSTFSVQQSATMNTMLGSFKVPPASLPVFPVVFIMILAPLYNHIIVPFARKVTNTEMGITHLQRIGTGLFLSIVAMAVAALVETKRKKTAAKFGLLDTTKPLPITFLWVALQYIFLGSADLFTLAGMMEFFFTEAPWSMRSLATALSWASLAMGYFLSTVLVSTINKVTGAFGHTPWLLGANLNHYHLERTQQLAPTVGQGFKNSQGAMATKFDVEKFNGANDFGLWKIKMEAILIQQGCDEALKGESKMSGTMTQEEKKKMGDKARSAIILCLGDKVLREVAKEKTAAEIWAKLESLYMTRSLAHRLCLKQQLFSFKMSESRTIEEQIAEFSKIVDDLENIGVKLEDEDKAVILLNALPKTFEHFRDALLYGKDQVITLEEVLTSIRTKEFQKLQDSKTTEEGASGLIAVKGKGKKQSGKEKKLNPDGTKQVRCFKCQKMGHIKKFCPEKGKAGRPQETADVAEASEGYESAGVLVASSEDPQRSWVMDSGCSYHMCPVKEFFENLDQKEHGNVLLGNNKACRVQGVGSVRLKMFDNREMVLQAVRYVPELKRNLISISAFDLGGYTTKVEDGVMRVCSGDSVVAKGRRRNGLYILEGSTVIGHVSVASGTENTARLWHLRMGHISEKGLEELEKQDLLLGDKLQKLDFCDHCVLGKSHRIPFGKGKHSTERPFEYVHADLWGPARTLTHGEGAYFLSIIDDFSRRVWIYVLKNKSETFQKFKEWHTQIENQLGCRLKCLRTDNGLEFVSEEFNGFCKEKGIRRHRTVVGTPQQNGLAERMNRTILERVRCMLLGSGLSKAFWGEAANTAVYLINRSPSSALNFKTPMEVWSGRPADYSHLRVFGSLAFAHVRGDKLDSRAARCIFLGYADGVKGYRLWRLDSPSKLIISRDVIFDETRMAMHPENSGSEKKILVEVEHTTNGAGTPGGTEENQTGEGQVETGRTIAENRSDEFRTDLGDDTDDMSGEGSHGKAAGVDLRNYQLVRDRERRISKPTKRLGEADLICYALNAAEDINRSDEPRSYKEALDSSDRHLWQGAMEEELEALKKNSTWRLVDLPKGKKVIGSKWIFKKKEATPGGEKARYKARLVAKGFTQIEGVDYHEIFAPVVKHCSVRVLMAIVAHCNLHLEQLDVRTAFLHGDLEETLYMKQPDGFAVDDRVCLLQKSLYGLKQSPRQWYRKFDDFLIKLNFKRCNYDDCVYTLNHGGEMLYLLLYVDDILIASSDRGMIGETKARLADAFEMKELGEARRILGIDIKRDRPGGNLFLSQECYLQKVISRYRMAESKMANTPVGQHLKLTKEQCPKTEEERKKMESVPFSNGIGSIMYGMVCTRPDVAHGVSVLSQFMVNPGPTHWEALKWMLRYIRGSLGTGLSFQNNFQGGGYIEGFVDSDFAGCMDTRKSRSGYVFTLFGTAVSWRSTLQSVVALSTTEAEYYALAEGVKEALWLKGLVRELGFDQKTVCVHCDSQSAIHLANHQIYHSRTKHIDVKLHFVRSIVESGDVQICKIASEENPADMLTKPLAKERFLLLLSRIGCLPVGH</sequence>
<dbReference type="Proteomes" id="UP001374535">
    <property type="component" value="Chromosome 5"/>
</dbReference>
<dbReference type="Pfam" id="PF25597">
    <property type="entry name" value="SH3_retrovirus"/>
    <property type="match status" value="1"/>
</dbReference>
<evidence type="ECO:0000256" key="3">
    <source>
        <dbReference type="ARBA" id="ARBA00022692"/>
    </source>
</evidence>
<feature type="transmembrane region" description="Helical" evidence="9">
    <location>
        <begin position="412"/>
        <end position="432"/>
    </location>
</feature>
<evidence type="ECO:0000313" key="12">
    <source>
        <dbReference type="EMBL" id="WVZ11973.1"/>
    </source>
</evidence>
<dbReference type="GO" id="GO:0022857">
    <property type="term" value="F:transmembrane transporter activity"/>
    <property type="evidence" value="ECO:0007669"/>
    <property type="project" value="InterPro"/>
</dbReference>
<feature type="compositionally biased region" description="Low complexity" evidence="8">
    <location>
        <begin position="1280"/>
        <end position="1294"/>
    </location>
</feature>
<dbReference type="EMBL" id="CP144696">
    <property type="protein sequence ID" value="WVZ11973.1"/>
    <property type="molecule type" value="Genomic_DNA"/>
</dbReference>
<feature type="transmembrane region" description="Helical" evidence="9">
    <location>
        <begin position="140"/>
        <end position="160"/>
    </location>
</feature>
<dbReference type="InterPro" id="IPR025724">
    <property type="entry name" value="GAG-pre-integrase_dom"/>
</dbReference>
<dbReference type="CDD" id="cd17414">
    <property type="entry name" value="MFS_NPF4"/>
    <property type="match status" value="1"/>
</dbReference>
<dbReference type="Pfam" id="PF22936">
    <property type="entry name" value="Pol_BBD"/>
    <property type="match status" value="1"/>
</dbReference>
<comment type="similarity">
    <text evidence="2">Belongs to the major facilitator superfamily. Proton-dependent oligopeptide transporter (POT/PTR) (TC 2.A.17) family.</text>
</comment>
<feature type="transmembrane region" description="Helical" evidence="9">
    <location>
        <begin position="91"/>
        <end position="110"/>
    </location>
</feature>
<dbReference type="Pfam" id="PF07727">
    <property type="entry name" value="RVT_2"/>
    <property type="match status" value="1"/>
</dbReference>
<keyword evidence="4" id="KW-0378">Hydrolase</keyword>
<dbReference type="GO" id="GO:0015074">
    <property type="term" value="P:DNA integration"/>
    <property type="evidence" value="ECO:0007669"/>
    <property type="project" value="InterPro"/>
</dbReference>
<feature type="transmembrane region" description="Helical" evidence="9">
    <location>
        <begin position="210"/>
        <end position="230"/>
    </location>
</feature>
<keyword evidence="7" id="KW-0863">Zinc-finger</keyword>
<reference evidence="12 13" key="1">
    <citation type="journal article" date="2023" name="Life. Sci Alliance">
        <title>Evolutionary insights into 3D genome organization and epigenetic landscape of Vigna mungo.</title>
        <authorList>
            <person name="Junaid A."/>
            <person name="Singh B."/>
            <person name="Bhatia S."/>
        </authorList>
    </citation>
    <scope>NUCLEOTIDE SEQUENCE [LARGE SCALE GENOMIC DNA]</scope>
    <source>
        <strain evidence="12">Urdbean</strain>
    </source>
</reference>
<dbReference type="SMART" id="SM00343">
    <property type="entry name" value="ZnF_C2HC"/>
    <property type="match status" value="1"/>
</dbReference>
<protein>
    <submittedName>
        <fullName evidence="12">Uncharacterized protein</fullName>
    </submittedName>
</protein>
<keyword evidence="7" id="KW-0862">Zinc</keyword>
<dbReference type="CDD" id="cd09272">
    <property type="entry name" value="RNase_HI_RT_Ty1"/>
    <property type="match status" value="1"/>
</dbReference>
<feature type="region of interest" description="Disordered" evidence="8">
    <location>
        <begin position="1271"/>
        <end position="1326"/>
    </location>
</feature>
<dbReference type="InterPro" id="IPR012337">
    <property type="entry name" value="RNaseH-like_sf"/>
</dbReference>
<evidence type="ECO:0000256" key="9">
    <source>
        <dbReference type="SAM" id="Phobius"/>
    </source>
</evidence>
<evidence type="ECO:0000313" key="13">
    <source>
        <dbReference type="Proteomes" id="UP001374535"/>
    </source>
</evidence>
<feature type="transmembrane region" description="Helical" evidence="9">
    <location>
        <begin position="62"/>
        <end position="84"/>
    </location>
</feature>
<evidence type="ECO:0000256" key="7">
    <source>
        <dbReference type="PROSITE-ProRule" id="PRU00047"/>
    </source>
</evidence>
<gene>
    <name evidence="12" type="ORF">V8G54_016503</name>
</gene>
<dbReference type="Gene3D" id="1.20.1250.20">
    <property type="entry name" value="MFS general substrate transporter like domains"/>
    <property type="match status" value="1"/>
</dbReference>
<keyword evidence="13" id="KW-1185">Reference proteome</keyword>
<feature type="domain" description="Integrase catalytic" evidence="11">
    <location>
        <begin position="1020"/>
        <end position="1186"/>
    </location>
</feature>
<dbReference type="SUPFAM" id="SSF56672">
    <property type="entry name" value="DNA/RNA polymerases"/>
    <property type="match status" value="1"/>
</dbReference>
<organism evidence="12 13">
    <name type="scientific">Vigna mungo</name>
    <name type="common">Black gram</name>
    <name type="synonym">Phaseolus mungo</name>
    <dbReference type="NCBI Taxonomy" id="3915"/>
    <lineage>
        <taxon>Eukaryota</taxon>
        <taxon>Viridiplantae</taxon>
        <taxon>Streptophyta</taxon>
        <taxon>Embryophyta</taxon>
        <taxon>Tracheophyta</taxon>
        <taxon>Spermatophyta</taxon>
        <taxon>Magnoliopsida</taxon>
        <taxon>eudicotyledons</taxon>
        <taxon>Gunneridae</taxon>
        <taxon>Pentapetalae</taxon>
        <taxon>rosids</taxon>
        <taxon>fabids</taxon>
        <taxon>Fabales</taxon>
        <taxon>Fabaceae</taxon>
        <taxon>Papilionoideae</taxon>
        <taxon>50 kb inversion clade</taxon>
        <taxon>NPAAA clade</taxon>
        <taxon>indigoferoid/millettioid clade</taxon>
        <taxon>Phaseoleae</taxon>
        <taxon>Vigna</taxon>
    </lineage>
</organism>
<dbReference type="InterPro" id="IPR036397">
    <property type="entry name" value="RNaseH_sf"/>
</dbReference>
<evidence type="ECO:0000256" key="6">
    <source>
        <dbReference type="ARBA" id="ARBA00023136"/>
    </source>
</evidence>
<feature type="transmembrane region" description="Helical" evidence="9">
    <location>
        <begin position="181"/>
        <end position="204"/>
    </location>
</feature>
<dbReference type="InterPro" id="IPR043502">
    <property type="entry name" value="DNA/RNA_pol_sf"/>
</dbReference>
<keyword evidence="5 9" id="KW-1133">Transmembrane helix</keyword>
<dbReference type="GO" id="GO:0016020">
    <property type="term" value="C:membrane"/>
    <property type="evidence" value="ECO:0007669"/>
    <property type="project" value="UniProtKB-SubCell"/>
</dbReference>
<dbReference type="SUPFAM" id="SSF103473">
    <property type="entry name" value="MFS general substrate transporter"/>
    <property type="match status" value="1"/>
</dbReference>
<feature type="transmembrane region" description="Helical" evidence="9">
    <location>
        <begin position="452"/>
        <end position="475"/>
    </location>
</feature>
<evidence type="ECO:0000256" key="8">
    <source>
        <dbReference type="SAM" id="MobiDB-lite"/>
    </source>
</evidence>
<dbReference type="InterPro" id="IPR036875">
    <property type="entry name" value="Znf_CCHC_sf"/>
</dbReference>
<dbReference type="SUPFAM" id="SSF53098">
    <property type="entry name" value="Ribonuclease H-like"/>
    <property type="match status" value="1"/>
</dbReference>
<keyword evidence="6 9" id="KW-0472">Membrane</keyword>
<dbReference type="InterPro" id="IPR054722">
    <property type="entry name" value="PolX-like_BBD"/>
</dbReference>
<dbReference type="Gene3D" id="4.10.60.10">
    <property type="entry name" value="Zinc finger, CCHC-type"/>
    <property type="match status" value="1"/>
</dbReference>
<keyword evidence="4" id="KW-0645">Protease</keyword>
<keyword evidence="7" id="KW-0479">Metal-binding</keyword>
<dbReference type="InterPro" id="IPR000109">
    <property type="entry name" value="POT_fam"/>
</dbReference>
<dbReference type="InterPro" id="IPR057670">
    <property type="entry name" value="SH3_retrovirus"/>
</dbReference>
<evidence type="ECO:0000256" key="5">
    <source>
        <dbReference type="ARBA" id="ARBA00022989"/>
    </source>
</evidence>
<dbReference type="Gene3D" id="3.30.420.10">
    <property type="entry name" value="Ribonuclease H-like superfamily/Ribonuclease H"/>
    <property type="match status" value="1"/>
</dbReference>
<dbReference type="SUPFAM" id="SSF57756">
    <property type="entry name" value="Retrovirus zinc finger-like domains"/>
    <property type="match status" value="1"/>
</dbReference>
<feature type="transmembrane region" description="Helical" evidence="9">
    <location>
        <begin position="487"/>
        <end position="507"/>
    </location>
</feature>
<dbReference type="Pfam" id="PF14223">
    <property type="entry name" value="Retrotran_gag_2"/>
    <property type="match status" value="1"/>
</dbReference>
<dbReference type="GO" id="GO:0003676">
    <property type="term" value="F:nucleic acid binding"/>
    <property type="evidence" value="ECO:0007669"/>
    <property type="project" value="InterPro"/>
</dbReference>
<feature type="domain" description="CCHC-type" evidence="10">
    <location>
        <begin position="784"/>
        <end position="800"/>
    </location>
</feature>
<dbReference type="InterPro" id="IPR013103">
    <property type="entry name" value="RVT_2"/>
</dbReference>
<dbReference type="GO" id="GO:0004190">
    <property type="term" value="F:aspartic-type endopeptidase activity"/>
    <property type="evidence" value="ECO:0007669"/>
    <property type="project" value="UniProtKB-KW"/>
</dbReference>
<dbReference type="Pfam" id="PF00854">
    <property type="entry name" value="PTR2"/>
    <property type="match status" value="1"/>
</dbReference>
<evidence type="ECO:0000259" key="10">
    <source>
        <dbReference type="PROSITE" id="PS50158"/>
    </source>
</evidence>
<comment type="subcellular location">
    <subcellularLocation>
        <location evidence="1">Membrane</location>
        <topology evidence="1">Multi-pass membrane protein</topology>
    </subcellularLocation>
</comment>
<keyword evidence="4" id="KW-0064">Aspartyl protease</keyword>
<dbReference type="InterPro" id="IPR001584">
    <property type="entry name" value="Integrase_cat-core"/>
</dbReference>
<keyword evidence="3 9" id="KW-0812">Transmembrane</keyword>
<evidence type="ECO:0000259" key="11">
    <source>
        <dbReference type="PROSITE" id="PS50994"/>
    </source>
</evidence>
<dbReference type="PANTHER" id="PTHR11654">
    <property type="entry name" value="OLIGOPEPTIDE TRANSPORTER-RELATED"/>
    <property type="match status" value="1"/>
</dbReference>
<evidence type="ECO:0000256" key="1">
    <source>
        <dbReference type="ARBA" id="ARBA00004141"/>
    </source>
</evidence>
<feature type="transmembrane region" description="Helical" evidence="9">
    <location>
        <begin position="21"/>
        <end position="42"/>
    </location>
</feature>
<proteinExistence type="inferred from homology"/>
<accession>A0AAQ3S0I2</accession>
<evidence type="ECO:0000256" key="4">
    <source>
        <dbReference type="ARBA" id="ARBA00022750"/>
    </source>
</evidence>
<feature type="transmembrane region" description="Helical" evidence="9">
    <location>
        <begin position="330"/>
        <end position="351"/>
    </location>
</feature>
<dbReference type="Pfam" id="PF13976">
    <property type="entry name" value="gag_pre-integrs"/>
    <property type="match status" value="1"/>
</dbReference>
<dbReference type="Pfam" id="PF00665">
    <property type="entry name" value="rve"/>
    <property type="match status" value="1"/>
</dbReference>
<dbReference type="InterPro" id="IPR036259">
    <property type="entry name" value="MFS_trans_sf"/>
</dbReference>